<dbReference type="PROSITE" id="PS50878">
    <property type="entry name" value="RT_POL"/>
    <property type="match status" value="1"/>
</dbReference>
<feature type="domain" description="Reverse transcriptase" evidence="1">
    <location>
        <begin position="589"/>
        <end position="862"/>
    </location>
</feature>
<dbReference type="OrthoDB" id="2207231at2759"/>
<reference evidence="2 3" key="1">
    <citation type="submission" date="2020-12" db="EMBL/GenBank/DDBJ databases">
        <title>Metabolic potential, ecology and presence of endohyphal bacteria is reflected in genomic diversity of Mucoromycotina.</title>
        <authorList>
            <person name="Muszewska A."/>
            <person name="Okrasinska A."/>
            <person name="Steczkiewicz K."/>
            <person name="Drgas O."/>
            <person name="Orlowska M."/>
            <person name="Perlinska-Lenart U."/>
            <person name="Aleksandrzak-Piekarczyk T."/>
            <person name="Szatraj K."/>
            <person name="Zielenkiewicz U."/>
            <person name="Pilsyk S."/>
            <person name="Malc E."/>
            <person name="Mieczkowski P."/>
            <person name="Kruszewska J.S."/>
            <person name="Biernat P."/>
            <person name="Pawlowska J."/>
        </authorList>
    </citation>
    <scope>NUCLEOTIDE SEQUENCE [LARGE SCALE GENOMIC DNA]</scope>
    <source>
        <strain evidence="2 3">CBS 142.35</strain>
    </source>
</reference>
<dbReference type="PANTHER" id="PTHR19446">
    <property type="entry name" value="REVERSE TRANSCRIPTASES"/>
    <property type="match status" value="1"/>
</dbReference>
<dbReference type="EMBL" id="JAEPRB010000165">
    <property type="protein sequence ID" value="KAG2219754.1"/>
    <property type="molecule type" value="Genomic_DNA"/>
</dbReference>
<evidence type="ECO:0000259" key="1">
    <source>
        <dbReference type="PROSITE" id="PS50878"/>
    </source>
</evidence>
<feature type="non-terminal residue" evidence="2">
    <location>
        <position position="1"/>
    </location>
</feature>
<gene>
    <name evidence="2" type="ORF">INT45_008585</name>
</gene>
<organism evidence="2 3">
    <name type="scientific">Circinella minor</name>
    <dbReference type="NCBI Taxonomy" id="1195481"/>
    <lineage>
        <taxon>Eukaryota</taxon>
        <taxon>Fungi</taxon>
        <taxon>Fungi incertae sedis</taxon>
        <taxon>Mucoromycota</taxon>
        <taxon>Mucoromycotina</taxon>
        <taxon>Mucoromycetes</taxon>
        <taxon>Mucorales</taxon>
        <taxon>Lichtheimiaceae</taxon>
        <taxon>Circinella</taxon>
    </lineage>
</organism>
<dbReference type="InterPro" id="IPR000477">
    <property type="entry name" value="RT_dom"/>
</dbReference>
<dbReference type="Proteomes" id="UP000646827">
    <property type="component" value="Unassembled WGS sequence"/>
</dbReference>
<evidence type="ECO:0000313" key="3">
    <source>
        <dbReference type="Proteomes" id="UP000646827"/>
    </source>
</evidence>
<keyword evidence="3" id="KW-1185">Reference proteome</keyword>
<sequence>FPTRGRKPVSDQRKNLRQLGIDNSRILDIHYPDTNVVGFLIHNDYATELLDLMKQHNLEPNTKFDPHNPEYLRDKKYLDMSHAEQIIQADLIQYNRILRAIDYVRQPVKFAVARFFCHTQVITPAILHDVLNGHNVAPKQSSRELSPDRTKAAADQFRIDSPSDKTAKGHDTEMIIDNGQLEDQEAQFKFINTPILFITETWLLPPNRFPTNWTQYHTYGIPVKSHKSYHGQMGISLLVHPQCPFLVNYLPNLSPKFPHYSLSCTIGDTLIHCLYLPPKQKFDNQLAIEILDALPKEIDGTSRTIYCSDFNARLGNRVGDHIYDNRGRLLTTWLATNGMVIYNESLAYGQPTNLNPRGTNHKAVQLTYTDNTPLRTTTKRLMWHLQKLKNPDICTTYINTFTANIQPIQQRITALLDNKTATNIETIEEFNLQLNDSIYNALDNTVGCKTIAAINRLKWFWNLDLEKAKTHRETCYKKWRRAQHPSTKLKWWLQHQEAQAKFRLAVNRRRAETWTLFSANHMADHLENIFSSNLQPHNSSQSSSLQTTIIISTSTNAAIDSPFTEENVLSVISQLPSGKAPGADAFYQLCWSTSKTPKLWRLAQVLPIHKKGPTDDPANFRPISLTSIFRKVMEKCIQDLLVSTAPDLDIVQAGFRHQRDALSQARCLQEISMIHKRYHGSPPVIIGLDVSKAYDTVHRDTIWRTLEPHIPRLLLLLLKNLFDHVLIEVLLSDQISRQFHPHTGVLQGSVLSPILYSHYINSLPTLLRTVEAQALPSRGLKFNNLFINSLLYADDVALIGTWDTIPLLLKACEDHSINLGYRWNPTKCIYMSMTDPPPNQLPQLYGVNIKRTTKFTYLGVPFNPDGCINTNDLIDRNTTAAVSAMNIMASIGVRAQCLGKLLSTRLYCQFIRPKMEYGLAIAKLNRDDYNTLQETQNTCLRKIYGTKTNHSMAIIHHLTNLEFMVDRVTTLQAKFIFRSYNMPDDALFPTLLPHVRQTKGLHSWTSVIRKNKIWQSLDTTTQLDHHTVTNSNLKTAIKQHIKNTHIQRCQRKNSKLLNQCRQQLGIDPILWLPMTSTERNLCIYYRLGWITNHQQQPCSNCHQTTRLSKQHLLSCHRVHSFLSISNNISDPISFILNRLPKTPPTSQQKRVYWKIIWPKLCYILHQLHRTCRPDYYTTPSPPKNQFGHLLLKWIEPPLVPHTPPLNLNL</sequence>
<dbReference type="Pfam" id="PF00078">
    <property type="entry name" value="RVT_1"/>
    <property type="match status" value="1"/>
</dbReference>
<comment type="caution">
    <text evidence="2">The sequence shown here is derived from an EMBL/GenBank/DDBJ whole genome shotgun (WGS) entry which is preliminary data.</text>
</comment>
<protein>
    <recommendedName>
        <fullName evidence="1">Reverse transcriptase domain-containing protein</fullName>
    </recommendedName>
</protein>
<proteinExistence type="predicted"/>
<name>A0A8H7RZ86_9FUNG</name>
<dbReference type="AlphaFoldDB" id="A0A8H7RZ86"/>
<dbReference type="SUPFAM" id="SSF56219">
    <property type="entry name" value="DNase I-like"/>
    <property type="match status" value="1"/>
</dbReference>
<dbReference type="SUPFAM" id="SSF56672">
    <property type="entry name" value="DNA/RNA polymerases"/>
    <property type="match status" value="1"/>
</dbReference>
<dbReference type="InterPro" id="IPR036691">
    <property type="entry name" value="Endo/exonu/phosph_ase_sf"/>
</dbReference>
<accession>A0A8H7RZ86</accession>
<dbReference type="CDD" id="cd01650">
    <property type="entry name" value="RT_nLTR_like"/>
    <property type="match status" value="1"/>
</dbReference>
<evidence type="ECO:0000313" key="2">
    <source>
        <dbReference type="EMBL" id="KAG2219754.1"/>
    </source>
</evidence>
<dbReference type="InterPro" id="IPR043502">
    <property type="entry name" value="DNA/RNA_pol_sf"/>
</dbReference>